<dbReference type="InterPro" id="IPR016181">
    <property type="entry name" value="Acyl_CoA_acyltransferase"/>
</dbReference>
<accession>A0A839MZ62</accession>
<dbReference type="RefSeq" id="WP_183318985.1">
    <property type="nucleotide sequence ID" value="NZ_JACHVQ010000001.1"/>
</dbReference>
<name>A0A839MZ62_9MICO</name>
<dbReference type="SUPFAM" id="SSF55729">
    <property type="entry name" value="Acyl-CoA N-acyltransferases (Nat)"/>
    <property type="match status" value="1"/>
</dbReference>
<keyword evidence="2" id="KW-1185">Reference proteome</keyword>
<dbReference type="Gene3D" id="3.40.630.30">
    <property type="match status" value="1"/>
</dbReference>
<dbReference type="EMBL" id="JACHVQ010000001">
    <property type="protein sequence ID" value="MBB2890698.1"/>
    <property type="molecule type" value="Genomic_DNA"/>
</dbReference>
<organism evidence="1 2">
    <name type="scientific">Flexivirga oryzae</name>
    <dbReference type="NCBI Taxonomy" id="1794944"/>
    <lineage>
        <taxon>Bacteria</taxon>
        <taxon>Bacillati</taxon>
        <taxon>Actinomycetota</taxon>
        <taxon>Actinomycetes</taxon>
        <taxon>Micrococcales</taxon>
        <taxon>Dermacoccaceae</taxon>
        <taxon>Flexivirga</taxon>
    </lineage>
</organism>
<reference evidence="1 2" key="1">
    <citation type="submission" date="2020-08" db="EMBL/GenBank/DDBJ databases">
        <title>Sequencing the genomes of 1000 actinobacteria strains.</title>
        <authorList>
            <person name="Klenk H.-P."/>
        </authorList>
    </citation>
    <scope>NUCLEOTIDE SEQUENCE [LARGE SCALE GENOMIC DNA]</scope>
    <source>
        <strain evidence="1 2">DSM 105369</strain>
    </source>
</reference>
<dbReference type="AlphaFoldDB" id="A0A839MZ62"/>
<comment type="caution">
    <text evidence="1">The sequence shown here is derived from an EMBL/GenBank/DDBJ whole genome shotgun (WGS) entry which is preliminary data.</text>
</comment>
<sequence>MGIESQPVDARSWGGSPAIGEAELRRLRHALGGATRPLATLDFWQDDDSWLMFSGVDNADYNLAMLGGQHASVQAERVLEAVERHGVPAMVFLPPGATSAGDVLAAAGWAHVRDVPFMRQYPRRSAHDPHARLLTIEDIPAARDCVTDAFAGPDSLGRALFNEAVLSRADAIAWGIFDPGGELVGCGLATIGPEAFSAWGMGVRRTARRSHAALSLTQLAFDLAARYDEARPILFNATDLGERLHLALGGEVLERWQLWTRRRWVLG</sequence>
<evidence type="ECO:0000313" key="1">
    <source>
        <dbReference type="EMBL" id="MBB2890698.1"/>
    </source>
</evidence>
<protein>
    <recommendedName>
        <fullName evidence="3">N-acetyltransferase domain-containing protein</fullName>
    </recommendedName>
</protein>
<gene>
    <name evidence="1" type="ORF">FHU39_000682</name>
</gene>
<evidence type="ECO:0000313" key="2">
    <source>
        <dbReference type="Proteomes" id="UP000559182"/>
    </source>
</evidence>
<dbReference type="Proteomes" id="UP000559182">
    <property type="component" value="Unassembled WGS sequence"/>
</dbReference>
<evidence type="ECO:0008006" key="3">
    <source>
        <dbReference type="Google" id="ProtNLM"/>
    </source>
</evidence>
<proteinExistence type="predicted"/>